<dbReference type="Proteomes" id="UP000278733">
    <property type="component" value="Chromosome"/>
</dbReference>
<organism evidence="1 2">
    <name type="scientific">Rodentibacter pneumotropicus</name>
    <dbReference type="NCBI Taxonomy" id="758"/>
    <lineage>
        <taxon>Bacteria</taxon>
        <taxon>Pseudomonadati</taxon>
        <taxon>Pseudomonadota</taxon>
        <taxon>Gammaproteobacteria</taxon>
        <taxon>Pasteurellales</taxon>
        <taxon>Pasteurellaceae</taxon>
        <taxon>Rodentibacter</taxon>
    </lineage>
</organism>
<reference evidence="1 2" key="1">
    <citation type="submission" date="2018-12" db="EMBL/GenBank/DDBJ databases">
        <authorList>
            <consortium name="Pathogen Informatics"/>
        </authorList>
    </citation>
    <scope>NUCLEOTIDE SEQUENCE [LARGE SCALE GENOMIC DNA]</scope>
    <source>
        <strain evidence="1 2">NCTC8284</strain>
    </source>
</reference>
<gene>
    <name evidence="1" type="primary">rsmG_2</name>
    <name evidence="1" type="ORF">NCTC8284_00239</name>
</gene>
<sequence>MEEVQELYDNYTVQQIIALHVPELVGERHLIILR</sequence>
<proteinExistence type="predicted"/>
<dbReference type="GO" id="GO:0008168">
    <property type="term" value="F:methyltransferase activity"/>
    <property type="evidence" value="ECO:0007669"/>
    <property type="project" value="UniProtKB-KW"/>
</dbReference>
<evidence type="ECO:0000313" key="2">
    <source>
        <dbReference type="Proteomes" id="UP000278733"/>
    </source>
</evidence>
<keyword evidence="1" id="KW-0808">Transferase</keyword>
<keyword evidence="1" id="KW-0489">Methyltransferase</keyword>
<accession>A0A3S4TXG1</accession>
<protein>
    <submittedName>
        <fullName evidence="1">Ribosomal RNA small subunit methyltransferase G</fullName>
        <ecNumber evidence="1">2.1.1.-</ecNumber>
    </submittedName>
</protein>
<dbReference type="KEGG" id="rpne:NCTC8284_00239"/>
<name>A0A3S4TXG1_9PAST</name>
<evidence type="ECO:0000313" key="1">
    <source>
        <dbReference type="EMBL" id="VEH65104.1"/>
    </source>
</evidence>
<dbReference type="AlphaFoldDB" id="A0A3S4TXG1"/>
<dbReference type="EC" id="2.1.1.-" evidence="1"/>
<dbReference type="EMBL" id="LR134405">
    <property type="protein sequence ID" value="VEH65104.1"/>
    <property type="molecule type" value="Genomic_DNA"/>
</dbReference>
<dbReference type="GO" id="GO:0032259">
    <property type="term" value="P:methylation"/>
    <property type="evidence" value="ECO:0007669"/>
    <property type="project" value="UniProtKB-KW"/>
</dbReference>